<comment type="caution">
    <text evidence="7">The sequence shown here is derived from an EMBL/GenBank/DDBJ whole genome shotgun (WGS) entry which is preliminary data.</text>
</comment>
<proteinExistence type="predicted"/>
<dbReference type="GO" id="GO:0003677">
    <property type="term" value="F:DNA binding"/>
    <property type="evidence" value="ECO:0007669"/>
    <property type="project" value="UniProtKB-KW"/>
</dbReference>
<feature type="region of interest" description="Disordered" evidence="5">
    <location>
        <begin position="79"/>
        <end position="124"/>
    </location>
</feature>
<dbReference type="InterPro" id="IPR036864">
    <property type="entry name" value="Zn2-C6_fun-type_DNA-bd_sf"/>
</dbReference>
<dbReference type="Proteomes" id="UP000279259">
    <property type="component" value="Unassembled WGS sequence"/>
</dbReference>
<organism evidence="7 8">
    <name type="scientific">Saitozyma podzolica</name>
    <dbReference type="NCBI Taxonomy" id="1890683"/>
    <lineage>
        <taxon>Eukaryota</taxon>
        <taxon>Fungi</taxon>
        <taxon>Dikarya</taxon>
        <taxon>Basidiomycota</taxon>
        <taxon>Agaricomycotina</taxon>
        <taxon>Tremellomycetes</taxon>
        <taxon>Tremellales</taxon>
        <taxon>Trimorphomycetaceae</taxon>
        <taxon>Saitozyma</taxon>
    </lineage>
</organism>
<dbReference type="PROSITE" id="PS50048">
    <property type="entry name" value="ZN2_CY6_FUNGAL_2"/>
    <property type="match status" value="1"/>
</dbReference>
<feature type="region of interest" description="Disordered" evidence="5">
    <location>
        <begin position="453"/>
        <end position="502"/>
    </location>
</feature>
<dbReference type="SMART" id="SM00066">
    <property type="entry name" value="GAL4"/>
    <property type="match status" value="1"/>
</dbReference>
<sequence length="605" mass="63983">MAATMPAQPPTGITLGTQRPQNVSRFQQLLNRKLEAEKTSATPSPPAHTIPDAVDLALANFKGTNTVVERAFAGRHFVSDSEHEPQLQSIKAEPVSPRAAATGNPLRPNPPASASASDNDLVPQAVGNTDQLSNQFRHMVAQRIASMFASSEANMSGADVGAPSPCNVAPSYWPQQPYADMSPYQQMVQAKFAPQPEVKVEPEQDMFRSVPWESQPQPQPQPQHLLTPPSHSWQQYQSPGYPVMYGQQGGELMPDAPVPASAKSSTSSLPVPSPTTPRQSYNYAYAAPLPSSYGTMPKHNHRSSDASSIGVMDGDNAPVYGPPHALHYGSTMYGPSPGVTRLPDGAHYTTASTGDQAHGAGPSGWDDTAPNGIGALACHFCRRRKLKCDGVRPTCDNCTKRGEECTWDDFVRRRGPGKRTKELRDKARREAEAAGLTADDTDVSKLEGELSLNLNGSGVGGPGPNTLAEAGEPKKKRARKNDNIPTGIGVGMGTTSSSSTNALGTDTSVANLSAAVPIDPSLEDVGVSIEGLEGIEGIEGMEGMEHIEGIEGLDVGQVAALAAESHEANEDLVARGLGALMEQQQAEGGITSFDHTQIDPALQGQ</sequence>
<dbReference type="Pfam" id="PF00172">
    <property type="entry name" value="Zn_clus"/>
    <property type="match status" value="1"/>
</dbReference>
<evidence type="ECO:0000259" key="6">
    <source>
        <dbReference type="PROSITE" id="PS50048"/>
    </source>
</evidence>
<dbReference type="CDD" id="cd00067">
    <property type="entry name" value="GAL4"/>
    <property type="match status" value="1"/>
</dbReference>
<keyword evidence="4" id="KW-0539">Nucleus</keyword>
<evidence type="ECO:0000256" key="1">
    <source>
        <dbReference type="ARBA" id="ARBA00023015"/>
    </source>
</evidence>
<evidence type="ECO:0000256" key="3">
    <source>
        <dbReference type="ARBA" id="ARBA00023163"/>
    </source>
</evidence>
<keyword evidence="3" id="KW-0804">Transcription</keyword>
<dbReference type="PANTHER" id="PTHR31069">
    <property type="entry name" value="OLEATE-ACTIVATED TRANSCRIPTION FACTOR 1-RELATED"/>
    <property type="match status" value="1"/>
</dbReference>
<evidence type="ECO:0000313" key="7">
    <source>
        <dbReference type="EMBL" id="RSH93843.1"/>
    </source>
</evidence>
<evidence type="ECO:0000256" key="2">
    <source>
        <dbReference type="ARBA" id="ARBA00023125"/>
    </source>
</evidence>
<evidence type="ECO:0000256" key="4">
    <source>
        <dbReference type="ARBA" id="ARBA00023242"/>
    </source>
</evidence>
<keyword evidence="8" id="KW-1185">Reference proteome</keyword>
<evidence type="ECO:0000256" key="5">
    <source>
        <dbReference type="SAM" id="MobiDB-lite"/>
    </source>
</evidence>
<feature type="region of interest" description="Disordered" evidence="5">
    <location>
        <begin position="1"/>
        <end position="22"/>
    </location>
</feature>
<keyword evidence="2" id="KW-0238">DNA-binding</keyword>
<dbReference type="OrthoDB" id="39175at2759"/>
<dbReference type="InterPro" id="IPR001138">
    <property type="entry name" value="Zn2Cys6_DnaBD"/>
</dbReference>
<protein>
    <recommendedName>
        <fullName evidence="6">Zn(2)-C6 fungal-type domain-containing protein</fullName>
    </recommendedName>
</protein>
<dbReference type="AlphaFoldDB" id="A0A427YRU3"/>
<dbReference type="GO" id="GO:0008270">
    <property type="term" value="F:zinc ion binding"/>
    <property type="evidence" value="ECO:0007669"/>
    <property type="project" value="InterPro"/>
</dbReference>
<dbReference type="GO" id="GO:0000981">
    <property type="term" value="F:DNA-binding transcription factor activity, RNA polymerase II-specific"/>
    <property type="evidence" value="ECO:0007669"/>
    <property type="project" value="InterPro"/>
</dbReference>
<dbReference type="SUPFAM" id="SSF57701">
    <property type="entry name" value="Zn2/Cys6 DNA-binding domain"/>
    <property type="match status" value="1"/>
</dbReference>
<dbReference type="STRING" id="1890683.A0A427YRU3"/>
<name>A0A427YRU3_9TREE</name>
<feature type="compositionally biased region" description="Low complexity" evidence="5">
    <location>
        <begin position="258"/>
        <end position="270"/>
    </location>
</feature>
<feature type="domain" description="Zn(2)-C6 fungal-type" evidence="6">
    <location>
        <begin position="377"/>
        <end position="407"/>
    </location>
</feature>
<reference evidence="7 8" key="1">
    <citation type="submission" date="2018-11" db="EMBL/GenBank/DDBJ databases">
        <title>Genome sequence of Saitozyma podzolica DSM 27192.</title>
        <authorList>
            <person name="Aliyu H."/>
            <person name="Gorte O."/>
            <person name="Ochsenreither K."/>
        </authorList>
    </citation>
    <scope>NUCLEOTIDE SEQUENCE [LARGE SCALE GENOMIC DNA]</scope>
    <source>
        <strain evidence="7 8">DSM 27192</strain>
    </source>
</reference>
<dbReference type="PROSITE" id="PS00463">
    <property type="entry name" value="ZN2_CY6_FUNGAL_1"/>
    <property type="match status" value="1"/>
</dbReference>
<feature type="compositionally biased region" description="Polar residues" evidence="5">
    <location>
        <begin position="229"/>
        <end position="238"/>
    </location>
</feature>
<dbReference type="Gene3D" id="4.10.240.10">
    <property type="entry name" value="Zn(2)-C6 fungal-type DNA-binding domain"/>
    <property type="match status" value="1"/>
</dbReference>
<keyword evidence="1" id="KW-0805">Transcription regulation</keyword>
<feature type="region of interest" description="Disordered" evidence="5">
    <location>
        <begin position="211"/>
        <end position="281"/>
    </location>
</feature>
<dbReference type="EMBL" id="RSCD01000003">
    <property type="protein sequence ID" value="RSH93843.1"/>
    <property type="molecule type" value="Genomic_DNA"/>
</dbReference>
<accession>A0A427YRU3</accession>
<dbReference type="PANTHER" id="PTHR31069:SF32">
    <property type="entry name" value="ARGININE METABOLISM REGULATION PROTEIN II"/>
    <property type="match status" value="1"/>
</dbReference>
<dbReference type="InterPro" id="IPR050675">
    <property type="entry name" value="OAF3"/>
</dbReference>
<gene>
    <name evidence="7" type="ORF">EHS25_006492</name>
</gene>
<evidence type="ECO:0000313" key="8">
    <source>
        <dbReference type="Proteomes" id="UP000279259"/>
    </source>
</evidence>